<name>A0ABU6WG44_9FABA</name>
<evidence type="ECO:0000313" key="2">
    <source>
        <dbReference type="Proteomes" id="UP001341840"/>
    </source>
</evidence>
<comment type="caution">
    <text evidence="1">The sequence shown here is derived from an EMBL/GenBank/DDBJ whole genome shotgun (WGS) entry which is preliminary data.</text>
</comment>
<dbReference type="EMBL" id="JASCZI010181530">
    <property type="protein sequence ID" value="MED6184311.1"/>
    <property type="molecule type" value="Genomic_DNA"/>
</dbReference>
<sequence length="178" mass="20466">MLYMKEECVAAVMRRWEKDSKLDTSSSTVINVDSITTTKNLVSGLPKILQDLKKYVEWAQHDSTLIIWLDASMTITYRNKVVHCTAFAKNWDQINHIFIDSLHSILHPFIEDDYIQAILDGFLDEYDGYVTSIMSRMTSFTIHEAESSLKAYEDRINRKDKNTPMAHLAEAPTTPTTD</sequence>
<accession>A0ABU6WG44</accession>
<organism evidence="1 2">
    <name type="scientific">Stylosanthes scabra</name>
    <dbReference type="NCBI Taxonomy" id="79078"/>
    <lineage>
        <taxon>Eukaryota</taxon>
        <taxon>Viridiplantae</taxon>
        <taxon>Streptophyta</taxon>
        <taxon>Embryophyta</taxon>
        <taxon>Tracheophyta</taxon>
        <taxon>Spermatophyta</taxon>
        <taxon>Magnoliopsida</taxon>
        <taxon>eudicotyledons</taxon>
        <taxon>Gunneridae</taxon>
        <taxon>Pentapetalae</taxon>
        <taxon>rosids</taxon>
        <taxon>fabids</taxon>
        <taxon>Fabales</taxon>
        <taxon>Fabaceae</taxon>
        <taxon>Papilionoideae</taxon>
        <taxon>50 kb inversion clade</taxon>
        <taxon>dalbergioids sensu lato</taxon>
        <taxon>Dalbergieae</taxon>
        <taxon>Pterocarpus clade</taxon>
        <taxon>Stylosanthes</taxon>
    </lineage>
</organism>
<protein>
    <submittedName>
        <fullName evidence="1">Uncharacterized protein</fullName>
    </submittedName>
</protein>
<dbReference type="Proteomes" id="UP001341840">
    <property type="component" value="Unassembled WGS sequence"/>
</dbReference>
<evidence type="ECO:0000313" key="1">
    <source>
        <dbReference type="EMBL" id="MED6184311.1"/>
    </source>
</evidence>
<proteinExistence type="predicted"/>
<reference evidence="1 2" key="1">
    <citation type="journal article" date="2023" name="Plants (Basel)">
        <title>Bridging the Gap: Combining Genomics and Transcriptomics Approaches to Understand Stylosanthes scabra, an Orphan Legume from the Brazilian Caatinga.</title>
        <authorList>
            <person name="Ferreira-Neto J.R.C."/>
            <person name="da Silva M.D."/>
            <person name="Binneck E."/>
            <person name="de Melo N.F."/>
            <person name="da Silva R.H."/>
            <person name="de Melo A.L.T.M."/>
            <person name="Pandolfi V."/>
            <person name="Bustamante F.O."/>
            <person name="Brasileiro-Vidal A.C."/>
            <person name="Benko-Iseppon A.M."/>
        </authorList>
    </citation>
    <scope>NUCLEOTIDE SEQUENCE [LARGE SCALE GENOMIC DNA]</scope>
    <source>
        <tissue evidence="1">Leaves</tissue>
    </source>
</reference>
<keyword evidence="2" id="KW-1185">Reference proteome</keyword>
<gene>
    <name evidence="1" type="ORF">PIB30_046253</name>
</gene>